<name>I3UVZ2_PSEPU</name>
<reference evidence="1 2" key="1">
    <citation type="journal article" date="2012" name="J. Bacteriol.">
        <title>Complete Genome Sequence of the Naphthalene-Degrading Pseudomonas putida Strain ND6.</title>
        <authorList>
            <person name="Li S."/>
            <person name="Zhao H."/>
            <person name="Li Y."/>
            <person name="Niu S."/>
            <person name="Cai B."/>
        </authorList>
    </citation>
    <scope>NUCLEOTIDE SEQUENCE [LARGE SCALE GENOMIC DNA]</scope>
    <source>
        <strain evidence="1 2">ND6</strain>
    </source>
</reference>
<sequence length="51" mass="5779">MKREGWPSALPLDRRQAAPTGIAAPSKPVLIMWELAYQRWAAQRAQVLKGY</sequence>
<organism evidence="1 2">
    <name type="scientific">Pseudomonas putida ND6</name>
    <dbReference type="NCBI Taxonomy" id="231023"/>
    <lineage>
        <taxon>Bacteria</taxon>
        <taxon>Pseudomonadati</taxon>
        <taxon>Pseudomonadota</taxon>
        <taxon>Gammaproteobacteria</taxon>
        <taxon>Pseudomonadales</taxon>
        <taxon>Pseudomonadaceae</taxon>
        <taxon>Pseudomonas</taxon>
    </lineage>
</organism>
<accession>I3UVZ2</accession>
<dbReference type="KEGG" id="ppi:YSA_05362"/>
<dbReference type="AlphaFoldDB" id="I3UVZ2"/>
<evidence type="ECO:0000313" key="2">
    <source>
        <dbReference type="Proteomes" id="UP000005268"/>
    </source>
</evidence>
<dbReference type="Proteomes" id="UP000005268">
    <property type="component" value="Chromosome"/>
</dbReference>
<protein>
    <submittedName>
        <fullName evidence="1">Uncharacterized protein</fullName>
    </submittedName>
</protein>
<gene>
    <name evidence="1" type="ORF">YSA_05362</name>
</gene>
<dbReference type="EMBL" id="CP003588">
    <property type="protein sequence ID" value="AFK69663.1"/>
    <property type="molecule type" value="Genomic_DNA"/>
</dbReference>
<dbReference type="HOGENOM" id="CLU_3102807_0_0_6"/>
<evidence type="ECO:0000313" key="1">
    <source>
        <dbReference type="EMBL" id="AFK69663.1"/>
    </source>
</evidence>
<proteinExistence type="predicted"/>